<dbReference type="PANTHER" id="PTHR33065:SF204">
    <property type="entry name" value="DUF6598 DOMAIN-CONTAINING PROTEIN"/>
    <property type="match status" value="1"/>
</dbReference>
<dbReference type="Gramene" id="TraesCS4A02G300600.1">
    <property type="protein sequence ID" value="TraesCS4A02G300600.1"/>
    <property type="gene ID" value="TraesCS4A02G300600"/>
</dbReference>
<dbReference type="Gramene" id="TraesCS1A03G0985400.1">
    <property type="protein sequence ID" value="TraesCS1A03G0985400.1.CDS"/>
    <property type="gene ID" value="TraesCS1A03G0985400"/>
</dbReference>
<dbReference type="EnsemblPlants" id="TraesCS4A02G300600.1">
    <property type="protein sequence ID" value="TraesCS4A02G300600.1"/>
    <property type="gene ID" value="TraesCS4A02G300600"/>
</dbReference>
<dbReference type="OMA" id="LWCFHAT"/>
<dbReference type="PANTHER" id="PTHR33065">
    <property type="entry name" value="OS07G0486400 PROTEIN"/>
    <property type="match status" value="1"/>
</dbReference>
<reference evidence="2" key="1">
    <citation type="submission" date="2018-08" db="EMBL/GenBank/DDBJ databases">
        <authorList>
            <person name="Rossello M."/>
        </authorList>
    </citation>
    <scope>NUCLEOTIDE SEQUENCE [LARGE SCALE GENOMIC DNA]</scope>
    <source>
        <strain evidence="2">cv. Chinese Spring</strain>
    </source>
</reference>
<dbReference type="AlphaFoldDB" id="A0A3B6HZI1"/>
<evidence type="ECO:0000313" key="3">
    <source>
        <dbReference type="Proteomes" id="UP000019116"/>
    </source>
</evidence>
<sequence length="463" mass="52334">MAEPISSCRLEVDDEMDIRISAEELLPELESYVQVLKEVKAGRHTINFHSKTRIQELSVMCRKINEAIRSMHILPRSPAGIQHGDQHMELEVNKQKQTMEDDMDLGESAQELTMEEVMAAEEEDFASYRSGWESRWGSKGGCGFFKGTILVRFLTHSSLWCFHATQLSSMRFTYSTPKPSLDDGIVVNTLQIFSIKLTEIKGGFEWPLSVYGVVVARDHVDHNRNLLFRRSRARTQIVRQNDPFLHLIGPSRAILFNDPVDFEIQLKVKCGAMSRDRELISKTHCYRARHHGVHTVCFENRLCKIELCMELLVATIQATICSIRVVKQGIRQRVERRCRVACSTAPYSRKIINGKTTYVANASSGEVVLLDPGRHATPEGSEGYLDLSRRVVSVEHEEGNLELVVQAYSSSGDITAQGHVSLAPRSFGFSQKKFYVDDAVLEITVAWSFLVANKDTLVRPVGF</sequence>
<protein>
    <recommendedName>
        <fullName evidence="1">DUF6598 domain-containing protein</fullName>
    </recommendedName>
</protein>
<proteinExistence type="predicted"/>
<keyword evidence="3" id="KW-1185">Reference proteome</keyword>
<evidence type="ECO:0000259" key="1">
    <source>
        <dbReference type="Pfam" id="PF20241"/>
    </source>
</evidence>
<dbReference type="Pfam" id="PF20241">
    <property type="entry name" value="DUF6598"/>
    <property type="match status" value="1"/>
</dbReference>
<organism evidence="2">
    <name type="scientific">Triticum aestivum</name>
    <name type="common">Wheat</name>
    <dbReference type="NCBI Taxonomy" id="4565"/>
    <lineage>
        <taxon>Eukaryota</taxon>
        <taxon>Viridiplantae</taxon>
        <taxon>Streptophyta</taxon>
        <taxon>Embryophyta</taxon>
        <taxon>Tracheophyta</taxon>
        <taxon>Spermatophyta</taxon>
        <taxon>Magnoliopsida</taxon>
        <taxon>Liliopsida</taxon>
        <taxon>Poales</taxon>
        <taxon>Poaceae</taxon>
        <taxon>BOP clade</taxon>
        <taxon>Pooideae</taxon>
        <taxon>Triticodae</taxon>
        <taxon>Triticeae</taxon>
        <taxon>Triticinae</taxon>
        <taxon>Triticum</taxon>
    </lineage>
</organism>
<dbReference type="Proteomes" id="UP000019116">
    <property type="component" value="Chromosome 4A"/>
</dbReference>
<name>A0A3B6HZI1_WHEAT</name>
<reference evidence="2" key="2">
    <citation type="submission" date="2018-10" db="UniProtKB">
        <authorList>
            <consortium name="EnsemblPlants"/>
        </authorList>
    </citation>
    <scope>IDENTIFICATION</scope>
</reference>
<accession>A0A3B6HZI1</accession>
<feature type="domain" description="DUF6598" evidence="1">
    <location>
        <begin position="189"/>
        <end position="445"/>
    </location>
</feature>
<evidence type="ECO:0000313" key="2">
    <source>
        <dbReference type="EnsemblPlants" id="TraesCS4A02G300600.1"/>
    </source>
</evidence>
<dbReference type="OrthoDB" id="704199at2759"/>
<dbReference type="InterPro" id="IPR046533">
    <property type="entry name" value="DUF6598"/>
</dbReference>